<evidence type="ECO:0000313" key="1">
    <source>
        <dbReference type="EMBL" id="MEQ2271596.1"/>
    </source>
</evidence>
<protein>
    <submittedName>
        <fullName evidence="1">Uncharacterized protein</fullName>
    </submittedName>
</protein>
<accession>A0ABV0WSH9</accession>
<comment type="caution">
    <text evidence="1">The sequence shown here is derived from an EMBL/GenBank/DDBJ whole genome shotgun (WGS) entry which is preliminary data.</text>
</comment>
<evidence type="ECO:0000313" key="2">
    <source>
        <dbReference type="Proteomes" id="UP001444071"/>
    </source>
</evidence>
<sequence>MAPTFTVKAETVLGQKPLTSWIKLLKTDKIPSSSPNKTIILSALIVAKFVHAAPNSTNILIDLSNPDVPKVAGLLSSQEVIDLSKKDTFKFEGRMERGYYYKSAYDALTFAPTALPRLMAFFSLCCPPEDGESMKVEPELELAEAEERLVEC</sequence>
<keyword evidence="2" id="KW-1185">Reference proteome</keyword>
<dbReference type="EMBL" id="JAHRIM010062247">
    <property type="protein sequence ID" value="MEQ2271596.1"/>
    <property type="molecule type" value="Genomic_DNA"/>
</dbReference>
<reference evidence="1 2" key="1">
    <citation type="submission" date="2021-06" db="EMBL/GenBank/DDBJ databases">
        <authorList>
            <person name="Palmer J.M."/>
        </authorList>
    </citation>
    <scope>NUCLEOTIDE SEQUENCE [LARGE SCALE GENOMIC DNA]</scope>
    <source>
        <strain evidence="1 2">XR_2019</strain>
        <tissue evidence="1">Muscle</tissue>
    </source>
</reference>
<gene>
    <name evidence="1" type="ORF">XENORESO_006452</name>
</gene>
<name>A0ABV0WSH9_9TELE</name>
<dbReference type="Proteomes" id="UP001444071">
    <property type="component" value="Unassembled WGS sequence"/>
</dbReference>
<organism evidence="1 2">
    <name type="scientific">Xenotaenia resolanae</name>
    <dbReference type="NCBI Taxonomy" id="208358"/>
    <lineage>
        <taxon>Eukaryota</taxon>
        <taxon>Metazoa</taxon>
        <taxon>Chordata</taxon>
        <taxon>Craniata</taxon>
        <taxon>Vertebrata</taxon>
        <taxon>Euteleostomi</taxon>
        <taxon>Actinopterygii</taxon>
        <taxon>Neopterygii</taxon>
        <taxon>Teleostei</taxon>
        <taxon>Neoteleostei</taxon>
        <taxon>Acanthomorphata</taxon>
        <taxon>Ovalentaria</taxon>
        <taxon>Atherinomorphae</taxon>
        <taxon>Cyprinodontiformes</taxon>
        <taxon>Goodeidae</taxon>
        <taxon>Xenotaenia</taxon>
    </lineage>
</organism>
<proteinExistence type="predicted"/>